<evidence type="ECO:0000256" key="1">
    <source>
        <dbReference type="SAM" id="MobiDB-lite"/>
    </source>
</evidence>
<feature type="region of interest" description="Disordered" evidence="1">
    <location>
        <begin position="1"/>
        <end position="42"/>
    </location>
</feature>
<name>A0A843U5X6_COLES</name>
<protein>
    <submittedName>
        <fullName evidence="2">Uncharacterized protein</fullName>
    </submittedName>
</protein>
<sequence length="164" mass="18032">MIPADDLSVSKPASPQSGIGTSTRSAQGRIGRFPVRRPNSSPGAWSQAADAIAYGHPFAQTCITFCSVIGIVYKTPIRNRHSETLVAPLLHQAIRCYFGVEKPSFRTPNLRFSSTISPFPRFSHSNVSLDHVNPRQSNHTKSACYGDRKLCSTRLENSCPELLM</sequence>
<comment type="caution">
    <text evidence="2">The sequence shown here is derived from an EMBL/GenBank/DDBJ whole genome shotgun (WGS) entry which is preliminary data.</text>
</comment>
<evidence type="ECO:0000313" key="2">
    <source>
        <dbReference type="EMBL" id="MQL77114.1"/>
    </source>
</evidence>
<dbReference type="Proteomes" id="UP000652761">
    <property type="component" value="Unassembled WGS sequence"/>
</dbReference>
<gene>
    <name evidence="2" type="ORF">Taro_009532</name>
</gene>
<keyword evidence="3" id="KW-1185">Reference proteome</keyword>
<organism evidence="2 3">
    <name type="scientific">Colocasia esculenta</name>
    <name type="common">Wild taro</name>
    <name type="synonym">Arum esculentum</name>
    <dbReference type="NCBI Taxonomy" id="4460"/>
    <lineage>
        <taxon>Eukaryota</taxon>
        <taxon>Viridiplantae</taxon>
        <taxon>Streptophyta</taxon>
        <taxon>Embryophyta</taxon>
        <taxon>Tracheophyta</taxon>
        <taxon>Spermatophyta</taxon>
        <taxon>Magnoliopsida</taxon>
        <taxon>Liliopsida</taxon>
        <taxon>Araceae</taxon>
        <taxon>Aroideae</taxon>
        <taxon>Colocasieae</taxon>
        <taxon>Colocasia</taxon>
    </lineage>
</organism>
<proteinExistence type="predicted"/>
<dbReference type="AlphaFoldDB" id="A0A843U5X6"/>
<accession>A0A843U5X6</accession>
<evidence type="ECO:0000313" key="3">
    <source>
        <dbReference type="Proteomes" id="UP000652761"/>
    </source>
</evidence>
<dbReference type="EMBL" id="NMUH01000332">
    <property type="protein sequence ID" value="MQL77114.1"/>
    <property type="molecule type" value="Genomic_DNA"/>
</dbReference>
<reference evidence="2" key="1">
    <citation type="submission" date="2017-07" db="EMBL/GenBank/DDBJ databases">
        <title>Taro Niue Genome Assembly and Annotation.</title>
        <authorList>
            <person name="Atibalentja N."/>
            <person name="Keating K."/>
            <person name="Fields C.J."/>
        </authorList>
    </citation>
    <scope>NUCLEOTIDE SEQUENCE</scope>
    <source>
        <strain evidence="2">Niue_2</strain>
        <tissue evidence="2">Leaf</tissue>
    </source>
</reference>
<feature type="compositionally biased region" description="Polar residues" evidence="1">
    <location>
        <begin position="11"/>
        <end position="26"/>
    </location>
</feature>